<comment type="caution">
    <text evidence="3">The sequence shown here is derived from an EMBL/GenBank/DDBJ whole genome shotgun (WGS) entry which is preliminary data.</text>
</comment>
<dbReference type="AlphaFoldDB" id="A0A8H5GJE1"/>
<proteinExistence type="predicted"/>
<dbReference type="Proteomes" id="UP000559256">
    <property type="component" value="Unassembled WGS sequence"/>
</dbReference>
<reference evidence="3 4" key="1">
    <citation type="journal article" date="2020" name="ISME J.">
        <title>Uncovering the hidden diversity of litter-decomposition mechanisms in mushroom-forming fungi.</title>
        <authorList>
            <person name="Floudas D."/>
            <person name="Bentzer J."/>
            <person name="Ahren D."/>
            <person name="Johansson T."/>
            <person name="Persson P."/>
            <person name="Tunlid A."/>
        </authorList>
    </citation>
    <scope>NUCLEOTIDE SEQUENCE [LARGE SCALE GENOMIC DNA]</scope>
    <source>
        <strain evidence="3 4">CBS 291.85</strain>
    </source>
</reference>
<keyword evidence="4" id="KW-1185">Reference proteome</keyword>
<evidence type="ECO:0000256" key="2">
    <source>
        <dbReference type="SAM" id="SignalP"/>
    </source>
</evidence>
<feature type="signal peptide" evidence="2">
    <location>
        <begin position="1"/>
        <end position="22"/>
    </location>
</feature>
<organism evidence="3 4">
    <name type="scientific">Tetrapyrgos nigripes</name>
    <dbReference type="NCBI Taxonomy" id="182062"/>
    <lineage>
        <taxon>Eukaryota</taxon>
        <taxon>Fungi</taxon>
        <taxon>Dikarya</taxon>
        <taxon>Basidiomycota</taxon>
        <taxon>Agaricomycotina</taxon>
        <taxon>Agaricomycetes</taxon>
        <taxon>Agaricomycetidae</taxon>
        <taxon>Agaricales</taxon>
        <taxon>Marasmiineae</taxon>
        <taxon>Marasmiaceae</taxon>
        <taxon>Tetrapyrgos</taxon>
    </lineage>
</organism>
<accession>A0A8H5GJE1</accession>
<name>A0A8H5GJE1_9AGAR</name>
<protein>
    <submittedName>
        <fullName evidence="3">Uncharacterized protein</fullName>
    </submittedName>
</protein>
<feature type="chain" id="PRO_5034300064" evidence="2">
    <location>
        <begin position="23"/>
        <end position="203"/>
    </location>
</feature>
<feature type="compositionally biased region" description="Basic residues" evidence="1">
    <location>
        <begin position="193"/>
        <end position="203"/>
    </location>
</feature>
<sequence length="203" mass="23901">MRWATIFWRHLLKLLIDKLTLPSLTNLAIRNFYEGVDEWDTDVERMFKRNWPYRTFADFFQRSSCLLLVLHIDYISLPENDLCSLLKLHPFLVELRIREICRKDYDFAPYPLEDDTVFQFRDLITPLLLTTLHAFDHGLASSSPLVPKLENLHFAADGDLFDDVLFWKMVVSRWVPSDTGSHRENTSVSHQGKPQRHFHANVA</sequence>
<evidence type="ECO:0000313" key="3">
    <source>
        <dbReference type="EMBL" id="KAF5366003.1"/>
    </source>
</evidence>
<evidence type="ECO:0000313" key="4">
    <source>
        <dbReference type="Proteomes" id="UP000559256"/>
    </source>
</evidence>
<keyword evidence="2" id="KW-0732">Signal</keyword>
<gene>
    <name evidence="3" type="ORF">D9758_006598</name>
</gene>
<evidence type="ECO:0000256" key="1">
    <source>
        <dbReference type="SAM" id="MobiDB-lite"/>
    </source>
</evidence>
<dbReference type="EMBL" id="JAACJM010000025">
    <property type="protein sequence ID" value="KAF5366003.1"/>
    <property type="molecule type" value="Genomic_DNA"/>
</dbReference>
<dbReference type="OrthoDB" id="3266451at2759"/>
<feature type="region of interest" description="Disordered" evidence="1">
    <location>
        <begin position="177"/>
        <end position="203"/>
    </location>
</feature>